<feature type="non-terminal residue" evidence="1">
    <location>
        <position position="1"/>
    </location>
</feature>
<keyword evidence="2" id="KW-1185">Reference proteome</keyword>
<gene>
    <name evidence="1" type="ORF">CLO192961_LOCUS143096</name>
</gene>
<accession>A0ABY6U0C7</accession>
<dbReference type="EMBL" id="CABFNS010000720">
    <property type="protein sequence ID" value="VUC24440.1"/>
    <property type="molecule type" value="Genomic_DNA"/>
</dbReference>
<comment type="caution">
    <text evidence="1">The sequence shown here is derived from an EMBL/GenBank/DDBJ whole genome shotgun (WGS) entry which is preliminary data.</text>
</comment>
<evidence type="ECO:0008006" key="3">
    <source>
        <dbReference type="Google" id="ProtNLM"/>
    </source>
</evidence>
<dbReference type="Proteomes" id="UP000766486">
    <property type="component" value="Unassembled WGS sequence"/>
</dbReference>
<sequence>VIHKAVVFEGQQELVSRKLRDFLCSLKTPTRIIPYSTVRSATFTVCHDWEEQSWETTSSDALPVATCLPLQIFDSIRAMGNLRSLTLIIHGFSSRQQNFFYGLLQNIEIQAEFIRISASDCITRRVLEKSPQLQALHLPECIDVTHFEPIFGRLRRLCAAVGRVESGGRIQFPTINEINLKKIAERYPCLEELVLREYSGFQGRNSISNIEAAMSAFDEDFTKAIKIFRSMPGLKRVAIDIDLDIAHLFCEGNRYKEDGFYTARLLRLASCLPRLVQVGIINETPEYWTITKESSGELTVYRGFSRLEGTVFPLSVNEGF</sequence>
<protein>
    <recommendedName>
        <fullName evidence="3">F-box domain-containing protein</fullName>
    </recommendedName>
</protein>
<evidence type="ECO:0000313" key="2">
    <source>
        <dbReference type="Proteomes" id="UP000766486"/>
    </source>
</evidence>
<evidence type="ECO:0000313" key="1">
    <source>
        <dbReference type="EMBL" id="VUC24440.1"/>
    </source>
</evidence>
<organism evidence="1 2">
    <name type="scientific">Bionectria ochroleuca</name>
    <name type="common">Gliocladium roseum</name>
    <dbReference type="NCBI Taxonomy" id="29856"/>
    <lineage>
        <taxon>Eukaryota</taxon>
        <taxon>Fungi</taxon>
        <taxon>Dikarya</taxon>
        <taxon>Ascomycota</taxon>
        <taxon>Pezizomycotina</taxon>
        <taxon>Sordariomycetes</taxon>
        <taxon>Hypocreomycetidae</taxon>
        <taxon>Hypocreales</taxon>
        <taxon>Bionectriaceae</taxon>
        <taxon>Clonostachys</taxon>
    </lineage>
</organism>
<name>A0ABY6U0C7_BIOOC</name>
<feature type="non-terminal residue" evidence="1">
    <location>
        <position position="320"/>
    </location>
</feature>
<reference evidence="1 2" key="1">
    <citation type="submission" date="2019-06" db="EMBL/GenBank/DDBJ databases">
        <authorList>
            <person name="Broberg M."/>
        </authorList>
    </citation>
    <scope>NUCLEOTIDE SEQUENCE [LARGE SCALE GENOMIC DNA]</scope>
</reference>
<proteinExistence type="predicted"/>